<dbReference type="Pfam" id="PF00084">
    <property type="entry name" value="Sushi"/>
    <property type="match status" value="3"/>
</dbReference>
<dbReference type="InterPro" id="IPR043543">
    <property type="entry name" value="PAPPA/PAPPA2"/>
</dbReference>
<sequence length="770" mass="86633">MQPADLESVHAPQKAMTQAPLPWRHNDGTQESIVLLESACEQTQPQNAGKVLPVRFDKITFAVFSTHHTMQIRTCQSKVFDLSDGVSQYAWFPCREAQGVSWYPQYWLKYRGRLLHKCKTSSCLRQAYFSHPMVAAAVIIHLAADGTSYIDQAQCNITVQLIDTKEGVHSLGDWRLSCRTNPLVIPVSHDLSMAFYHTKAILLMFRSDFVAISGVGLRSFQFFDPITISGCQSNEIYNPMGQSCVHYSCEAIDCQEPLIRNAEVQCSDGGYFNGARCTVTCNSGYVLQIHRDDDIIKSQTDSTVTITCADRKWNKQVSCEPVDCGLPDKYHVHPAHFDFPEGTTYGKKSTFQCKEPAQLDGLWSFPEALCELRCPVPPPVPNAMLQTKRCNETGLKVGTLCKYKCKPGYHVANKPKRRAFKRQCTEDGRWLEGSCEPVTCPPPPSVFYGMYQCTDDFKFDSTCWVHCNRANNTLRQPPCKQGLSSNVIRCRKDGNWTGSFRLCPQLKGQCSLPQNLHPSIRVSCKKGHGIGEECELSCRDSNNDVVILPSNMTASNIMRHHWMNPPKVKLTGRECCTGTPHPECDSNFPDISKMTAHIADALGCLGRPWPLRDVSVTSESRLFMPGHNVFTKDCDVQDLTVTKILSVQTPERIDTCTSPLVTAQGQLARGERLVKHIVCTMGLKWYPHPEVLHCIKGCERPKKIYEDEDVEELYTKPFMGDNYCDAINNRAYCNYDGGDCCHSTVKTKKVPYTSATFLFSYTFRVPIVYV</sequence>
<dbReference type="PANTHER" id="PTHR46130">
    <property type="entry name" value="LAMGL DOMAIN-CONTAINING PROTEIN"/>
    <property type="match status" value="1"/>
</dbReference>
<comment type="caution">
    <text evidence="4">Lacks conserved residue(s) required for the propagation of feature annotation.</text>
</comment>
<keyword evidence="1" id="KW-0677">Repeat</keyword>
<dbReference type="InterPro" id="IPR000436">
    <property type="entry name" value="Sushi_SCR_CCP_dom"/>
</dbReference>
<keyword evidence="8" id="KW-1185">Reference proteome</keyword>
<accession>A0ABQ8MMR7</accession>
<dbReference type="SMART" id="SM00032">
    <property type="entry name" value="CCP"/>
    <property type="match status" value="3"/>
</dbReference>
<comment type="caution">
    <text evidence="7">The sequence shown here is derived from an EMBL/GenBank/DDBJ whole genome shotgun (WGS) entry which is preliminary data.</text>
</comment>
<evidence type="ECO:0000256" key="4">
    <source>
        <dbReference type="PROSITE-ProRule" id="PRU00302"/>
    </source>
</evidence>
<dbReference type="PANTHER" id="PTHR46130:SF2">
    <property type="entry name" value="PAPPALYSIN-1"/>
    <property type="match status" value="1"/>
</dbReference>
<reference evidence="7 8" key="1">
    <citation type="submission" date="2022-01" db="EMBL/GenBank/DDBJ databases">
        <title>A high-quality chromosome-level genome assembly of rohu carp, Labeo rohita.</title>
        <authorList>
            <person name="Arick M.A. II"/>
            <person name="Hsu C.-Y."/>
            <person name="Magbanua Z."/>
            <person name="Pechanova O."/>
            <person name="Grover C."/>
            <person name="Miller E."/>
            <person name="Thrash A."/>
            <person name="Ezzel L."/>
            <person name="Alam S."/>
            <person name="Benzie J."/>
            <person name="Hamilton M."/>
            <person name="Karsi A."/>
            <person name="Lawrence M.L."/>
            <person name="Peterson D.G."/>
        </authorList>
    </citation>
    <scope>NUCLEOTIDE SEQUENCE [LARGE SCALE GENOMIC DNA]</scope>
    <source>
        <strain evidence="8">BAU-BD-2019</strain>
        <tissue evidence="7">Blood</tissue>
    </source>
</reference>
<dbReference type="EMBL" id="JACTAM010000005">
    <property type="protein sequence ID" value="KAI2664131.1"/>
    <property type="molecule type" value="Genomic_DNA"/>
</dbReference>
<feature type="domain" description="Sushi" evidence="6">
    <location>
        <begin position="438"/>
        <end position="505"/>
    </location>
</feature>
<evidence type="ECO:0000256" key="2">
    <source>
        <dbReference type="ARBA" id="ARBA00023157"/>
    </source>
</evidence>
<dbReference type="SMART" id="SM00004">
    <property type="entry name" value="NL"/>
    <property type="match status" value="1"/>
</dbReference>
<evidence type="ECO:0000256" key="5">
    <source>
        <dbReference type="SAM" id="MobiDB-lite"/>
    </source>
</evidence>
<organism evidence="7 8">
    <name type="scientific">Labeo rohita</name>
    <name type="common">Indian major carp</name>
    <name type="synonym">Cyprinus rohita</name>
    <dbReference type="NCBI Taxonomy" id="84645"/>
    <lineage>
        <taxon>Eukaryota</taxon>
        <taxon>Metazoa</taxon>
        <taxon>Chordata</taxon>
        <taxon>Craniata</taxon>
        <taxon>Vertebrata</taxon>
        <taxon>Euteleostomi</taxon>
        <taxon>Actinopterygii</taxon>
        <taxon>Neopterygii</taxon>
        <taxon>Teleostei</taxon>
        <taxon>Ostariophysi</taxon>
        <taxon>Cypriniformes</taxon>
        <taxon>Cyprinidae</taxon>
        <taxon>Labeoninae</taxon>
        <taxon>Labeonini</taxon>
        <taxon>Labeo</taxon>
    </lineage>
</organism>
<evidence type="ECO:0000256" key="3">
    <source>
        <dbReference type="ARBA" id="ARBA00023180"/>
    </source>
</evidence>
<gene>
    <name evidence="7" type="ORF">H4Q32_002262</name>
</gene>
<name>A0ABQ8MMR7_LABRO</name>
<dbReference type="Proteomes" id="UP000830375">
    <property type="component" value="Unassembled WGS sequence"/>
</dbReference>
<feature type="domain" description="Sushi" evidence="6">
    <location>
        <begin position="372"/>
        <end position="437"/>
    </location>
</feature>
<protein>
    <submittedName>
        <fullName evidence="7">Pappalysin-1</fullName>
    </submittedName>
</protein>
<dbReference type="InterPro" id="IPR035976">
    <property type="entry name" value="Sushi/SCR/CCP_sf"/>
</dbReference>
<dbReference type="SUPFAM" id="SSF57535">
    <property type="entry name" value="Complement control module/SCR domain"/>
    <property type="match status" value="3"/>
</dbReference>
<feature type="region of interest" description="Disordered" evidence="5">
    <location>
        <begin position="1"/>
        <end position="25"/>
    </location>
</feature>
<keyword evidence="3" id="KW-0325">Glycoprotein</keyword>
<proteinExistence type="predicted"/>
<keyword evidence="4" id="KW-0768">Sushi</keyword>
<evidence type="ECO:0000313" key="8">
    <source>
        <dbReference type="Proteomes" id="UP000830375"/>
    </source>
</evidence>
<evidence type="ECO:0000256" key="1">
    <source>
        <dbReference type="ARBA" id="ARBA00022737"/>
    </source>
</evidence>
<keyword evidence="2" id="KW-1015">Disulfide bond</keyword>
<evidence type="ECO:0000259" key="6">
    <source>
        <dbReference type="PROSITE" id="PS50923"/>
    </source>
</evidence>
<dbReference type="InterPro" id="IPR000800">
    <property type="entry name" value="Notch_dom"/>
</dbReference>
<dbReference type="CDD" id="cd00033">
    <property type="entry name" value="CCP"/>
    <property type="match status" value="3"/>
</dbReference>
<dbReference type="Gene3D" id="2.10.70.10">
    <property type="entry name" value="Complement Module, domain 1"/>
    <property type="match status" value="3"/>
</dbReference>
<dbReference type="PROSITE" id="PS50923">
    <property type="entry name" value="SUSHI"/>
    <property type="match status" value="2"/>
</dbReference>
<evidence type="ECO:0000313" key="7">
    <source>
        <dbReference type="EMBL" id="KAI2664131.1"/>
    </source>
</evidence>